<organism evidence="9 10">
    <name type="scientific">Sedimentisphaera cyanobacteriorum</name>
    <dbReference type="NCBI Taxonomy" id="1940790"/>
    <lineage>
        <taxon>Bacteria</taxon>
        <taxon>Pseudomonadati</taxon>
        <taxon>Planctomycetota</taxon>
        <taxon>Phycisphaerae</taxon>
        <taxon>Sedimentisphaerales</taxon>
        <taxon>Sedimentisphaeraceae</taxon>
        <taxon>Sedimentisphaera</taxon>
    </lineage>
</organism>
<evidence type="ECO:0000256" key="2">
    <source>
        <dbReference type="ARBA" id="ARBA00014363"/>
    </source>
</evidence>
<dbReference type="GO" id="GO:0003887">
    <property type="term" value="F:DNA-directed DNA polymerase activity"/>
    <property type="evidence" value="ECO:0007669"/>
    <property type="project" value="UniProtKB-KW"/>
</dbReference>
<dbReference type="Pfam" id="PF13177">
    <property type="entry name" value="DNA_pol3_delta2"/>
    <property type="match status" value="1"/>
</dbReference>
<evidence type="ECO:0000313" key="10">
    <source>
        <dbReference type="Proteomes" id="UP000188273"/>
    </source>
</evidence>
<dbReference type="AlphaFoldDB" id="A0A1Q2HM22"/>
<dbReference type="InterPro" id="IPR050238">
    <property type="entry name" value="DNA_Rep/Repair_Clamp_Loader"/>
</dbReference>
<dbReference type="EMBL" id="CP019633">
    <property type="protein sequence ID" value="AQQ08492.1"/>
    <property type="molecule type" value="Genomic_DNA"/>
</dbReference>
<reference evidence="10" key="1">
    <citation type="submission" date="2017-02" db="EMBL/GenBank/DDBJ databases">
        <title>Comparative genomics and description of representatives of a novel lineage of planctomycetes thriving in anoxic sediments.</title>
        <authorList>
            <person name="Spring S."/>
            <person name="Bunk B."/>
            <person name="Sproer C."/>
            <person name="Klenk H.-P."/>
        </authorList>
    </citation>
    <scope>NUCLEOTIDE SEQUENCE [LARGE SCALE GENOMIC DNA]</scope>
    <source>
        <strain evidence="10">L21-RPul-D3</strain>
    </source>
</reference>
<evidence type="ECO:0000256" key="1">
    <source>
        <dbReference type="ARBA" id="ARBA00012417"/>
    </source>
</evidence>
<keyword evidence="4 9" id="KW-0548">Nucleotidyltransferase</keyword>
<evidence type="ECO:0000256" key="5">
    <source>
        <dbReference type="ARBA" id="ARBA00022705"/>
    </source>
</evidence>
<dbReference type="GO" id="GO:0003677">
    <property type="term" value="F:DNA binding"/>
    <property type="evidence" value="ECO:0007669"/>
    <property type="project" value="InterPro"/>
</dbReference>
<evidence type="ECO:0000256" key="7">
    <source>
        <dbReference type="ARBA" id="ARBA00049244"/>
    </source>
</evidence>
<dbReference type="GO" id="GO:0006261">
    <property type="term" value="P:DNA-templated DNA replication"/>
    <property type="evidence" value="ECO:0007669"/>
    <property type="project" value="TreeGrafter"/>
</dbReference>
<dbReference type="InterPro" id="IPR027417">
    <property type="entry name" value="P-loop_NTPase"/>
</dbReference>
<dbReference type="EC" id="2.7.7.7" evidence="1"/>
<dbReference type="STRING" id="1940790.L21SP3_00273"/>
<proteinExistence type="predicted"/>
<keyword evidence="10" id="KW-1185">Reference proteome</keyword>
<dbReference type="GO" id="GO:0009360">
    <property type="term" value="C:DNA polymerase III complex"/>
    <property type="evidence" value="ECO:0007669"/>
    <property type="project" value="InterPro"/>
</dbReference>
<evidence type="ECO:0000313" key="9">
    <source>
        <dbReference type="EMBL" id="AQQ08492.1"/>
    </source>
</evidence>
<dbReference type="Pfam" id="PF09115">
    <property type="entry name" value="DNApol3-delta_C"/>
    <property type="match status" value="1"/>
</dbReference>
<evidence type="ECO:0000256" key="3">
    <source>
        <dbReference type="ARBA" id="ARBA00022679"/>
    </source>
</evidence>
<dbReference type="KEGG" id="pbu:L21SP3_00273"/>
<name>A0A1Q2HM22_9BACT</name>
<dbReference type="SUPFAM" id="SSF52540">
    <property type="entry name" value="P-loop containing nucleoside triphosphate hydrolases"/>
    <property type="match status" value="1"/>
</dbReference>
<protein>
    <recommendedName>
        <fullName evidence="2">DNA polymerase III subunit delta'</fullName>
        <ecNumber evidence="1">2.7.7.7</ecNumber>
    </recommendedName>
</protein>
<keyword evidence="3 9" id="KW-0808">Transferase</keyword>
<gene>
    <name evidence="9" type="primary">dnaX_1</name>
    <name evidence="9" type="ORF">L21SP3_00273</name>
</gene>
<comment type="catalytic activity">
    <reaction evidence="7">
        <text>DNA(n) + a 2'-deoxyribonucleoside 5'-triphosphate = DNA(n+1) + diphosphate</text>
        <dbReference type="Rhea" id="RHEA:22508"/>
        <dbReference type="Rhea" id="RHEA-COMP:17339"/>
        <dbReference type="Rhea" id="RHEA-COMP:17340"/>
        <dbReference type="ChEBI" id="CHEBI:33019"/>
        <dbReference type="ChEBI" id="CHEBI:61560"/>
        <dbReference type="ChEBI" id="CHEBI:173112"/>
        <dbReference type="EC" id="2.7.7.7"/>
    </reaction>
</comment>
<sequence length="387" mass="42973">MRQLNTIAVLKKELTGLKSLSLRDIHSQNHIITAFEDSLNAGRVGQSFIFAGQDGVGRFKCAGEIAKLLLCESPEKSEQNGRPFQDSCGKCRSCRLFESGSHPDFKHIYKELNKYSEIPEIRKKSPSEFLISVVREFFVDKAGKKPQLAHKTVFVLSESEKLNQSAQNAILKTLEEPPPHCIIILICTRTDRLLETILSRCQVYNFAPVDREIIAGELEGRGIDRQEAVFWSGFTSGSLGRSIELSSLEAECYSIKKELLEKLESFTLADAVELAEWLGGRSGEIAGALGKTSGAEGKAGLKRQAQTITLNMIMSAAADAMKLAAGSRDLINHDQPEVITSLSEKFDPYQASRLVEDINSSISMIYSYVNEKLIFEDILINFARTKE</sequence>
<accession>A0A1Q2HM22</accession>
<evidence type="ECO:0000256" key="6">
    <source>
        <dbReference type="ARBA" id="ARBA00022932"/>
    </source>
</evidence>
<dbReference type="PANTHER" id="PTHR11669:SF8">
    <property type="entry name" value="DNA POLYMERASE III SUBUNIT DELTA"/>
    <property type="match status" value="1"/>
</dbReference>
<dbReference type="Gene3D" id="1.20.272.10">
    <property type="match status" value="1"/>
</dbReference>
<evidence type="ECO:0000259" key="8">
    <source>
        <dbReference type="Pfam" id="PF09115"/>
    </source>
</evidence>
<dbReference type="Gene3D" id="3.40.50.300">
    <property type="entry name" value="P-loop containing nucleotide triphosphate hydrolases"/>
    <property type="match status" value="1"/>
</dbReference>
<keyword evidence="5" id="KW-0235">DNA replication</keyword>
<feature type="domain" description="DNA polymerase III delta subunit C-terminal" evidence="8">
    <location>
        <begin position="303"/>
        <end position="382"/>
    </location>
</feature>
<keyword evidence="6" id="KW-0239">DNA-directed DNA polymerase</keyword>
<dbReference type="PANTHER" id="PTHR11669">
    <property type="entry name" value="REPLICATION FACTOR C / DNA POLYMERASE III GAMMA-TAU SUBUNIT"/>
    <property type="match status" value="1"/>
</dbReference>
<evidence type="ECO:0000256" key="4">
    <source>
        <dbReference type="ARBA" id="ARBA00022695"/>
    </source>
</evidence>
<dbReference type="Proteomes" id="UP000188273">
    <property type="component" value="Chromosome"/>
</dbReference>
<dbReference type="InterPro" id="IPR015199">
    <property type="entry name" value="DNA_pol_III_delta_C"/>
</dbReference>